<feature type="transmembrane region" description="Helical" evidence="8">
    <location>
        <begin position="165"/>
        <end position="188"/>
    </location>
</feature>
<protein>
    <submittedName>
        <fullName evidence="10">Glycosyltransferase family 39 protein</fullName>
    </submittedName>
</protein>
<feature type="transmembrane region" description="Helical" evidence="8">
    <location>
        <begin position="347"/>
        <end position="365"/>
    </location>
</feature>
<evidence type="ECO:0000313" key="10">
    <source>
        <dbReference type="EMBL" id="MBJ6751812.1"/>
    </source>
</evidence>
<comment type="caution">
    <text evidence="10">The sequence shown here is derived from an EMBL/GenBank/DDBJ whole genome shotgun (WGS) entry which is preliminary data.</text>
</comment>
<dbReference type="Proteomes" id="UP000614714">
    <property type="component" value="Unassembled WGS sequence"/>
</dbReference>
<organism evidence="10 11">
    <name type="scientific">Geomonas anaerohicana</name>
    <dbReference type="NCBI Taxonomy" id="2798583"/>
    <lineage>
        <taxon>Bacteria</taxon>
        <taxon>Pseudomonadati</taxon>
        <taxon>Thermodesulfobacteriota</taxon>
        <taxon>Desulfuromonadia</taxon>
        <taxon>Geobacterales</taxon>
        <taxon>Geobacteraceae</taxon>
        <taxon>Geomonas</taxon>
    </lineage>
</organism>
<keyword evidence="7 8" id="KW-0472">Membrane</keyword>
<dbReference type="Pfam" id="PF02366">
    <property type="entry name" value="PMT"/>
    <property type="match status" value="1"/>
</dbReference>
<keyword evidence="4" id="KW-0808">Transferase</keyword>
<dbReference type="InterPro" id="IPR003342">
    <property type="entry name" value="ArnT-like_N"/>
</dbReference>
<evidence type="ECO:0000313" key="11">
    <source>
        <dbReference type="Proteomes" id="UP000614714"/>
    </source>
</evidence>
<feature type="transmembrane region" description="Helical" evidence="8">
    <location>
        <begin position="86"/>
        <end position="104"/>
    </location>
</feature>
<name>A0ABS0YHK6_9BACT</name>
<keyword evidence="5 8" id="KW-0812">Transmembrane</keyword>
<dbReference type="EMBL" id="JAEMHL010000009">
    <property type="protein sequence ID" value="MBJ6751812.1"/>
    <property type="molecule type" value="Genomic_DNA"/>
</dbReference>
<proteinExistence type="predicted"/>
<sequence>MPQTIRPLIRELGLPFAILMIPGVVMSLLLPYFPVDETRYLGVAWEMWNNNSFIVPLQNGLPYSHKPPLLFWLVNLDWLMFGVNEGTLRFIPLIFSLVNLTLVYRIALKLWDDRQVARYAAVILASMLSYLLWSSVIMFDVILAFWVLLAVLAVVSAAREHRLAWYLQLGVAIGGGILTKGPVVLVYVLPVALLGFLWVPKERFSGKWFAWLGLSLLIGIGVVLFWLVPAALTGGETYRRAILWGQTVHRMAKSFAHRRPIWWYLPWIPTLLMPWTLFPPAWRAWKRLSGDPGFKMALVWGGGSLVIFSLLSGKQVHYLIPVLPTFSLLMARSIAEEQGEAARFRLPIAGLYLFLGAGLITASLIKHGRLLKHFDLMEIRIAAAGLIVLGIVLFMLRPRTMPALVNQVAGASLTCCVLVLVGGNSMFQRYDLHPIAAAVLQKQAEGYQVLHAGKYHGQFHFMGRLSQPLVELPSRDQIRAYAASHDKIALITYEKDTVAINPKDYYFLQPFRSKQAVMWTRDGIATFLGEAPDKKESPDATDAE</sequence>
<evidence type="ECO:0000256" key="3">
    <source>
        <dbReference type="ARBA" id="ARBA00022676"/>
    </source>
</evidence>
<dbReference type="RefSeq" id="WP_199390276.1">
    <property type="nucleotide sequence ID" value="NZ_JAEMHL010000009.1"/>
</dbReference>
<feature type="domain" description="ArnT-like N-terminal" evidence="9">
    <location>
        <begin position="57"/>
        <end position="222"/>
    </location>
</feature>
<feature type="transmembrane region" description="Helical" evidence="8">
    <location>
        <begin position="116"/>
        <end position="133"/>
    </location>
</feature>
<evidence type="ECO:0000256" key="7">
    <source>
        <dbReference type="ARBA" id="ARBA00023136"/>
    </source>
</evidence>
<feature type="transmembrane region" description="Helical" evidence="8">
    <location>
        <begin position="139"/>
        <end position="158"/>
    </location>
</feature>
<dbReference type="PANTHER" id="PTHR33908:SF3">
    <property type="entry name" value="UNDECAPRENYL PHOSPHATE-ALPHA-4-AMINO-4-DEOXY-L-ARABINOSE ARABINOSYL TRANSFERASE"/>
    <property type="match status" value="1"/>
</dbReference>
<keyword evidence="2" id="KW-1003">Cell membrane</keyword>
<feature type="transmembrane region" description="Helical" evidence="8">
    <location>
        <begin position="408"/>
        <end position="427"/>
    </location>
</feature>
<evidence type="ECO:0000256" key="6">
    <source>
        <dbReference type="ARBA" id="ARBA00022989"/>
    </source>
</evidence>
<evidence type="ECO:0000256" key="8">
    <source>
        <dbReference type="SAM" id="Phobius"/>
    </source>
</evidence>
<evidence type="ECO:0000256" key="2">
    <source>
        <dbReference type="ARBA" id="ARBA00022475"/>
    </source>
</evidence>
<evidence type="ECO:0000259" key="9">
    <source>
        <dbReference type="Pfam" id="PF02366"/>
    </source>
</evidence>
<feature type="transmembrane region" description="Helical" evidence="8">
    <location>
        <begin position="261"/>
        <end position="282"/>
    </location>
</feature>
<feature type="transmembrane region" description="Helical" evidence="8">
    <location>
        <begin position="377"/>
        <end position="396"/>
    </location>
</feature>
<dbReference type="PANTHER" id="PTHR33908">
    <property type="entry name" value="MANNOSYLTRANSFERASE YKCB-RELATED"/>
    <property type="match status" value="1"/>
</dbReference>
<keyword evidence="3" id="KW-0328">Glycosyltransferase</keyword>
<evidence type="ECO:0000256" key="1">
    <source>
        <dbReference type="ARBA" id="ARBA00004651"/>
    </source>
</evidence>
<comment type="subcellular location">
    <subcellularLocation>
        <location evidence="1">Cell membrane</location>
        <topology evidence="1">Multi-pass membrane protein</topology>
    </subcellularLocation>
</comment>
<keyword evidence="11" id="KW-1185">Reference proteome</keyword>
<evidence type="ECO:0000256" key="5">
    <source>
        <dbReference type="ARBA" id="ARBA00022692"/>
    </source>
</evidence>
<reference evidence="10 11" key="1">
    <citation type="submission" date="2020-12" db="EMBL/GenBank/DDBJ databases">
        <title>Geomonas sp. Red421, isolated from paddy soil.</title>
        <authorList>
            <person name="Xu Z."/>
            <person name="Zhang Z."/>
            <person name="Masuda Y."/>
            <person name="Itoh H."/>
            <person name="Senoo K."/>
        </authorList>
    </citation>
    <scope>NUCLEOTIDE SEQUENCE [LARGE SCALE GENOMIC DNA]</scope>
    <source>
        <strain evidence="10 11">Red421</strain>
    </source>
</reference>
<keyword evidence="6 8" id="KW-1133">Transmembrane helix</keyword>
<accession>A0ABS0YHK6</accession>
<dbReference type="InterPro" id="IPR050297">
    <property type="entry name" value="LipidA_mod_glycosyltrf_83"/>
</dbReference>
<feature type="transmembrane region" description="Helical" evidence="8">
    <location>
        <begin position="12"/>
        <end position="33"/>
    </location>
</feature>
<feature type="transmembrane region" description="Helical" evidence="8">
    <location>
        <begin position="208"/>
        <end position="232"/>
    </location>
</feature>
<gene>
    <name evidence="10" type="ORF">JFN91_16465</name>
</gene>
<evidence type="ECO:0000256" key="4">
    <source>
        <dbReference type="ARBA" id="ARBA00022679"/>
    </source>
</evidence>
<feature type="transmembrane region" description="Helical" evidence="8">
    <location>
        <begin position="294"/>
        <end position="311"/>
    </location>
</feature>